<sequence>MAPRGKKNPYYRTNEQLADDVFHILQSESLSIGAKHAVVFEVTWLWTEAEGKYTGCKFWSKQALEHIDKPQGVKSKILRHDHVVPRNYIVKRLLFGELMSRQEVYKFLNDNLIGCIVTKEEDDLLNENGYQREMPKGWSFGGDVWARYKATDIEIHQISWNKKIGSTSGE</sequence>
<organism evidence="1 2">
    <name type="scientific">Cohnella cholangitidis</name>
    <dbReference type="NCBI Taxonomy" id="2598458"/>
    <lineage>
        <taxon>Bacteria</taxon>
        <taxon>Bacillati</taxon>
        <taxon>Bacillota</taxon>
        <taxon>Bacilli</taxon>
        <taxon>Bacillales</taxon>
        <taxon>Paenibacillaceae</taxon>
        <taxon>Cohnella</taxon>
    </lineage>
</organism>
<dbReference type="EMBL" id="CP041969">
    <property type="protein sequence ID" value="QMV44263.1"/>
    <property type="molecule type" value="Genomic_DNA"/>
</dbReference>
<dbReference type="RefSeq" id="WP_182300497.1">
    <property type="nucleotide sequence ID" value="NZ_CP041969.1"/>
</dbReference>
<name>A0A7G5C4X9_9BACL</name>
<accession>A0A7G5C4X9</accession>
<dbReference type="KEGG" id="cchl:FPL14_26170"/>
<gene>
    <name evidence="1" type="ORF">FPL14_26170</name>
</gene>
<dbReference type="AlphaFoldDB" id="A0A7G5C4X9"/>
<reference evidence="1 2" key="1">
    <citation type="submission" date="2019-07" db="EMBL/GenBank/DDBJ databases">
        <authorList>
            <person name="Kim J.K."/>
            <person name="Cheong H.-M."/>
            <person name="Choi Y."/>
            <person name="Hwang K.J."/>
            <person name="Lee S."/>
            <person name="Choi C."/>
        </authorList>
    </citation>
    <scope>NUCLEOTIDE SEQUENCE [LARGE SCALE GENOMIC DNA]</scope>
    <source>
        <strain evidence="1 2">KS 22</strain>
    </source>
</reference>
<protein>
    <submittedName>
        <fullName evidence="1">Uncharacterized protein</fullName>
    </submittedName>
</protein>
<keyword evidence="2" id="KW-1185">Reference proteome</keyword>
<dbReference type="Proteomes" id="UP000515679">
    <property type="component" value="Chromosome"/>
</dbReference>
<proteinExistence type="predicted"/>
<evidence type="ECO:0000313" key="2">
    <source>
        <dbReference type="Proteomes" id="UP000515679"/>
    </source>
</evidence>
<evidence type="ECO:0000313" key="1">
    <source>
        <dbReference type="EMBL" id="QMV44263.1"/>
    </source>
</evidence>